<feature type="coiled-coil region" evidence="1">
    <location>
        <begin position="9"/>
        <end position="36"/>
    </location>
</feature>
<accession>A0ABR9QG94</accession>
<evidence type="ECO:0000256" key="1">
    <source>
        <dbReference type="SAM" id="Coils"/>
    </source>
</evidence>
<name>A0ABR9QG94_9BACI</name>
<dbReference type="RefSeq" id="WP_193534997.1">
    <property type="nucleotide sequence ID" value="NZ_JADCLJ010000011.1"/>
</dbReference>
<organism evidence="2 3">
    <name type="scientific">Litchfieldia luteola</name>
    <dbReference type="NCBI Taxonomy" id="682179"/>
    <lineage>
        <taxon>Bacteria</taxon>
        <taxon>Bacillati</taxon>
        <taxon>Bacillota</taxon>
        <taxon>Bacilli</taxon>
        <taxon>Bacillales</taxon>
        <taxon>Bacillaceae</taxon>
        <taxon>Litchfieldia</taxon>
    </lineage>
</organism>
<evidence type="ECO:0000313" key="3">
    <source>
        <dbReference type="Proteomes" id="UP001516662"/>
    </source>
</evidence>
<evidence type="ECO:0000313" key="2">
    <source>
        <dbReference type="EMBL" id="MBE4907517.1"/>
    </source>
</evidence>
<keyword evidence="3" id="KW-1185">Reference proteome</keyword>
<dbReference type="EMBL" id="JADCLJ010000011">
    <property type="protein sequence ID" value="MBE4907517.1"/>
    <property type="molecule type" value="Genomic_DNA"/>
</dbReference>
<keyword evidence="1" id="KW-0175">Coiled coil</keyword>
<proteinExistence type="predicted"/>
<sequence length="44" mass="5390">MRKMKLSLQDLLKKNKEELLKDKRELERIEKRIDDKYSKIASNN</sequence>
<protein>
    <submittedName>
        <fullName evidence="2">FbpB family small basic protein</fullName>
    </submittedName>
</protein>
<comment type="caution">
    <text evidence="2">The sequence shown here is derived from an EMBL/GenBank/DDBJ whole genome shotgun (WGS) entry which is preliminary data.</text>
</comment>
<dbReference type="Proteomes" id="UP001516662">
    <property type="component" value="Unassembled WGS sequence"/>
</dbReference>
<gene>
    <name evidence="2" type="ORF">IMZ08_05495</name>
</gene>
<reference evidence="2 3" key="1">
    <citation type="submission" date="2020-10" db="EMBL/GenBank/DDBJ databases">
        <title>Bacillus sp. HD4P25, an endophyte from a halophyte.</title>
        <authorList>
            <person name="Sun J.-Q."/>
        </authorList>
    </citation>
    <scope>NUCLEOTIDE SEQUENCE [LARGE SCALE GENOMIC DNA]</scope>
    <source>
        <strain evidence="2 3">YIM 93174</strain>
    </source>
</reference>
<dbReference type="InterPro" id="IPR025004">
    <property type="entry name" value="SenN/SenS"/>
</dbReference>
<dbReference type="Pfam" id="PF13040">
    <property type="entry name" value="Fur_reg_FbpB"/>
    <property type="match status" value="1"/>
</dbReference>